<evidence type="ECO:0000313" key="3">
    <source>
        <dbReference type="EMBL" id="KXG74305.1"/>
    </source>
</evidence>
<dbReference type="InParanoid" id="A0A140L180"/>
<comment type="caution">
    <text evidence="3">The sequence shown here is derived from an EMBL/GenBank/DDBJ whole genome shotgun (WGS) entry which is preliminary data.</text>
</comment>
<dbReference type="AlphaFoldDB" id="A0A140L180"/>
<evidence type="ECO:0000256" key="2">
    <source>
        <dbReference type="SAM" id="Phobius"/>
    </source>
</evidence>
<protein>
    <submittedName>
        <fullName evidence="3">Uncharacterized protein</fullName>
    </submittedName>
</protein>
<evidence type="ECO:0000313" key="4">
    <source>
        <dbReference type="Proteomes" id="UP000070427"/>
    </source>
</evidence>
<proteinExistence type="predicted"/>
<dbReference type="EMBL" id="LOED01000053">
    <property type="protein sequence ID" value="KXG74305.1"/>
    <property type="molecule type" value="Genomic_DNA"/>
</dbReference>
<feature type="compositionally biased region" description="Basic and acidic residues" evidence="1">
    <location>
        <begin position="259"/>
        <end position="268"/>
    </location>
</feature>
<keyword evidence="2" id="KW-1133">Transmembrane helix</keyword>
<dbReference type="PATRIC" id="fig|520764.3.peg.2537"/>
<keyword evidence="4" id="KW-1185">Reference proteome</keyword>
<keyword evidence="2" id="KW-0812">Transmembrane</keyword>
<organism evidence="3 4">
    <name type="scientific">Fervidicola ferrireducens</name>
    <dbReference type="NCBI Taxonomy" id="520764"/>
    <lineage>
        <taxon>Bacteria</taxon>
        <taxon>Bacillati</taxon>
        <taxon>Bacillota</taxon>
        <taxon>Clostridia</taxon>
        <taxon>Thermosediminibacterales</taxon>
        <taxon>Thermosediminibacteraceae</taxon>
        <taxon>Fervidicola</taxon>
    </lineage>
</organism>
<feature type="compositionally biased region" description="Polar residues" evidence="1">
    <location>
        <begin position="83"/>
        <end position="92"/>
    </location>
</feature>
<feature type="compositionally biased region" description="Low complexity" evidence="1">
    <location>
        <begin position="127"/>
        <end position="141"/>
    </location>
</feature>
<reference evidence="3 4" key="1">
    <citation type="submission" date="2015-12" db="EMBL/GenBank/DDBJ databases">
        <title>Draft genome sequnece of Fervidicola ferrireducens strain Y170.</title>
        <authorList>
            <person name="Patel B.K."/>
        </authorList>
    </citation>
    <scope>NUCLEOTIDE SEQUENCE [LARGE SCALE GENOMIC DNA]</scope>
    <source>
        <strain evidence="3 4">Y170</strain>
    </source>
</reference>
<dbReference type="Proteomes" id="UP000070427">
    <property type="component" value="Unassembled WGS sequence"/>
</dbReference>
<gene>
    <name evidence="3" type="ORF">AN618_23510</name>
</gene>
<feature type="transmembrane region" description="Helical" evidence="2">
    <location>
        <begin position="12"/>
        <end position="33"/>
    </location>
</feature>
<keyword evidence="2" id="KW-0472">Membrane</keyword>
<name>A0A140L180_9FIRM</name>
<accession>A0A140L180</accession>
<feature type="region of interest" description="Disordered" evidence="1">
    <location>
        <begin position="251"/>
        <end position="278"/>
    </location>
</feature>
<dbReference type="STRING" id="520764.AN618_23510"/>
<feature type="compositionally biased region" description="Basic and acidic residues" evidence="1">
    <location>
        <begin position="99"/>
        <end position="118"/>
    </location>
</feature>
<feature type="region of interest" description="Disordered" evidence="1">
    <location>
        <begin position="77"/>
        <end position="149"/>
    </location>
</feature>
<evidence type="ECO:0000256" key="1">
    <source>
        <dbReference type="SAM" id="MobiDB-lite"/>
    </source>
</evidence>
<sequence>MEIKRKTPKKGGIAVKKWIAGFIVVLMVVAVFIENAVADYKHGDYTVHWAGGNKIVVTDKNGNKVYEGEGIRSSDGKRLMWDGTSNVDSSGNKTSKTKKVTESVKESDFSKPGYEDRTYGIGGATRSSSSSSNSKSSSSSSPYEGTQYSNMQPIIIRTADGRTLSGYANVYAQRDSSGNTLGYSAVPVTSAIGKELAKAGFQVKDGMVLIHYGSSNAEVKWESAGVTGPSEYNVSTTYKSPSATGGGVITVTIKGSGESSRDSRDSRDSSYNGDTSPGTSGTTYIYDTRCLQAYADTSVIKAGGKLNVTAIVSGTTDKVEVKLPWGGTINLTKKDSSTFTGSIDVPQDTSSGEYNFIFSSDISQPPYYPAQTFTATIKVRVVEKDVRSLEGAPDTPIVKVGKALPLTAKVQGTTSQVNVYTTWGGTGVLTKQPDGLYKGFIMVPVNTAPGIYQITFEARISQPPDYPEALYTAQSTVRVAALDEPMTDEGTQSEEDEYNWWTPPWIQGR</sequence>